<sequence>MRLKVFHEITTTFTKPASYVIQKLRISPRTQGGQYVRDWRIDIDHDCRLEKASDSFVNHTHTFTIEGPVDSVTVTATGDIDVDDTSGVVERGPKQLPLGLYLRTTPLTEPDAAIRALAEEMRGEGASPLDHCHALMAVLGERIADAEASVNPADVGPAAKVLAAGKGSSIDVAHVFITAARILGLPSRLVSGYMYDPDHPERGNRAWSECYVEDLGWVGFDPLFDRCPTDSYIRIACGLDWLGACPLRGSSTGLGDSHTTSRVRVSPAR</sequence>
<dbReference type="InterPro" id="IPR002931">
    <property type="entry name" value="Transglutaminase-like"/>
</dbReference>
<evidence type="ECO:0000313" key="3">
    <source>
        <dbReference type="Proteomes" id="UP000094622"/>
    </source>
</evidence>
<dbReference type="RefSeq" id="WP_069306747.1">
    <property type="nucleotide sequence ID" value="NZ_MCRJ01000043.1"/>
</dbReference>
<dbReference type="EMBL" id="MCRJ01000043">
    <property type="protein sequence ID" value="ODN70664.1"/>
    <property type="molecule type" value="Genomic_DNA"/>
</dbReference>
<dbReference type="SMART" id="SM00460">
    <property type="entry name" value="TGc"/>
    <property type="match status" value="1"/>
</dbReference>
<dbReference type="Pfam" id="PF08379">
    <property type="entry name" value="Bact_transglu_N"/>
    <property type="match status" value="1"/>
</dbReference>
<comment type="caution">
    <text evidence="2">The sequence shown here is derived from an EMBL/GenBank/DDBJ whole genome shotgun (WGS) entry which is preliminary data.</text>
</comment>
<dbReference type="SUPFAM" id="SSF54001">
    <property type="entry name" value="Cysteine proteinases"/>
    <property type="match status" value="1"/>
</dbReference>
<organism evidence="2 3">
    <name type="scientific">Methylobrevis pamukkalensis</name>
    <dbReference type="NCBI Taxonomy" id="1439726"/>
    <lineage>
        <taxon>Bacteria</taxon>
        <taxon>Pseudomonadati</taxon>
        <taxon>Pseudomonadota</taxon>
        <taxon>Alphaproteobacteria</taxon>
        <taxon>Hyphomicrobiales</taxon>
        <taxon>Pleomorphomonadaceae</taxon>
        <taxon>Methylobrevis</taxon>
    </lineage>
</organism>
<keyword evidence="3" id="KW-1185">Reference proteome</keyword>
<dbReference type="InterPro" id="IPR038765">
    <property type="entry name" value="Papain-like_cys_pep_sf"/>
</dbReference>
<feature type="domain" description="Transglutaminase-like" evidence="1">
    <location>
        <begin position="161"/>
        <end position="224"/>
    </location>
</feature>
<gene>
    <name evidence="2" type="ORF">A6302_02016</name>
</gene>
<name>A0A1E3H302_9HYPH</name>
<dbReference type="PANTHER" id="PTHR33490:SF6">
    <property type="entry name" value="SLL1049 PROTEIN"/>
    <property type="match status" value="1"/>
</dbReference>
<accession>A0A1E3H302</accession>
<proteinExistence type="predicted"/>
<evidence type="ECO:0000259" key="1">
    <source>
        <dbReference type="SMART" id="SM00460"/>
    </source>
</evidence>
<reference evidence="2 3" key="1">
    <citation type="submission" date="2016-07" db="EMBL/GenBank/DDBJ databases">
        <title>Draft Genome Sequence of Methylobrevis pamukkalensis PK2.</title>
        <authorList>
            <person name="Vasilenko O.V."/>
            <person name="Doronina N.V."/>
            <person name="Shmareva M.N."/>
            <person name="Tarlachkov S.V."/>
            <person name="Mustakhimov I."/>
            <person name="Trotsenko Y.A."/>
        </authorList>
    </citation>
    <scope>NUCLEOTIDE SEQUENCE [LARGE SCALE GENOMIC DNA]</scope>
    <source>
        <strain evidence="2 3">PK2</strain>
    </source>
</reference>
<dbReference type="Gene3D" id="3.10.620.30">
    <property type="match status" value="1"/>
</dbReference>
<protein>
    <submittedName>
        <fullName evidence="2">Transglutaminase-like superfamily protein</fullName>
    </submittedName>
</protein>
<dbReference type="Proteomes" id="UP000094622">
    <property type="component" value="Unassembled WGS sequence"/>
</dbReference>
<evidence type="ECO:0000313" key="2">
    <source>
        <dbReference type="EMBL" id="ODN70664.1"/>
    </source>
</evidence>
<dbReference type="InterPro" id="IPR013589">
    <property type="entry name" value="Bac_transglu_N"/>
</dbReference>
<dbReference type="Pfam" id="PF01841">
    <property type="entry name" value="Transglut_core"/>
    <property type="match status" value="1"/>
</dbReference>
<dbReference type="PANTHER" id="PTHR33490">
    <property type="entry name" value="BLR5614 PROTEIN-RELATED"/>
    <property type="match status" value="1"/>
</dbReference>
<dbReference type="AlphaFoldDB" id="A0A1E3H302"/>